<keyword evidence="2" id="KW-1133">Transmembrane helix</keyword>
<name>A0A345UGI3_9BACT</name>
<dbReference type="EMBL" id="CP027806">
    <property type="protein sequence ID" value="AXI99584.1"/>
    <property type="molecule type" value="Genomic_DNA"/>
</dbReference>
<dbReference type="OrthoDB" id="513552at2"/>
<dbReference type="PANTHER" id="PTHR35519">
    <property type="entry name" value="MEMBRANE PROTEINS"/>
    <property type="match status" value="1"/>
</dbReference>
<keyword evidence="2" id="KW-0812">Transmembrane</keyword>
<feature type="transmembrane region" description="Helical" evidence="2">
    <location>
        <begin position="99"/>
        <end position="118"/>
    </location>
</feature>
<accession>A0A345UGI3</accession>
<gene>
    <name evidence="3" type="ORF">CYPRO_0297</name>
</gene>
<evidence type="ECO:0008006" key="5">
    <source>
        <dbReference type="Google" id="ProtNLM"/>
    </source>
</evidence>
<dbReference type="Pfam" id="PF13430">
    <property type="entry name" value="DUF4112"/>
    <property type="match status" value="1"/>
</dbReference>
<reference evidence="3 4" key="1">
    <citation type="submission" date="2018-03" db="EMBL/GenBank/DDBJ databases">
        <title>Phenotypic and genomic properties of Cyclonatronum proteinivorum gen. nov., sp. nov., a haloalkaliphilic bacteroidete from soda lakes possessing Na+-translocating rhodopsin.</title>
        <authorList>
            <person name="Toshchakov S.V."/>
            <person name="Korzhenkov A."/>
            <person name="Samarov N.I."/>
            <person name="Kublanov I.V."/>
            <person name="Muntyan M.S."/>
            <person name="Sorokin D.Y."/>
        </authorList>
    </citation>
    <scope>NUCLEOTIDE SEQUENCE [LARGE SCALE GENOMIC DNA]</scope>
    <source>
        <strain evidence="3 4">Omega</strain>
    </source>
</reference>
<dbReference type="RefSeq" id="WP_114982869.1">
    <property type="nucleotide sequence ID" value="NZ_CP027806.1"/>
</dbReference>
<evidence type="ECO:0000256" key="2">
    <source>
        <dbReference type="SAM" id="Phobius"/>
    </source>
</evidence>
<dbReference type="PANTHER" id="PTHR35519:SF2">
    <property type="entry name" value="PH DOMAIN PROTEIN"/>
    <property type="match status" value="1"/>
</dbReference>
<keyword evidence="4" id="KW-1185">Reference proteome</keyword>
<dbReference type="Proteomes" id="UP000254808">
    <property type="component" value="Chromosome"/>
</dbReference>
<dbReference type="KEGG" id="cprv:CYPRO_0297"/>
<dbReference type="AlphaFoldDB" id="A0A345UGI3"/>
<protein>
    <recommendedName>
        <fullName evidence="5">DUF4112 domain-containing protein</fullName>
    </recommendedName>
</protein>
<proteinExistence type="predicted"/>
<evidence type="ECO:0000313" key="3">
    <source>
        <dbReference type="EMBL" id="AXI99584.1"/>
    </source>
</evidence>
<feature type="transmembrane region" description="Helical" evidence="2">
    <location>
        <begin position="58"/>
        <end position="79"/>
    </location>
</feature>
<feature type="transmembrane region" description="Helical" evidence="2">
    <location>
        <begin position="144"/>
        <end position="164"/>
    </location>
</feature>
<evidence type="ECO:0000313" key="4">
    <source>
        <dbReference type="Proteomes" id="UP000254808"/>
    </source>
</evidence>
<keyword evidence="2" id="KW-0472">Membrane</keyword>
<evidence type="ECO:0000256" key="1">
    <source>
        <dbReference type="SAM" id="MobiDB-lite"/>
    </source>
</evidence>
<organism evidence="3 4">
    <name type="scientific">Cyclonatronum proteinivorum</name>
    <dbReference type="NCBI Taxonomy" id="1457365"/>
    <lineage>
        <taxon>Bacteria</taxon>
        <taxon>Pseudomonadati</taxon>
        <taxon>Balneolota</taxon>
        <taxon>Balneolia</taxon>
        <taxon>Balneolales</taxon>
        <taxon>Cyclonatronaceae</taxon>
        <taxon>Cyclonatronum</taxon>
    </lineage>
</organism>
<feature type="region of interest" description="Disordered" evidence="1">
    <location>
        <begin position="1"/>
        <end position="21"/>
    </location>
</feature>
<sequence>MAKPDGNTSPEKNKPRLNSTKSKAELREILERLDTFSYYTDSNIRVPFTKFRFGLSPLLGLLPGIGDFAGLILSLYVLLEARRAGASGKVKRRMIRNMLIEFVFGLLPVVGDAFDAAFKANTRNTNLLRRYLLEQLDEAPKERFPWMAFFVFIGIFALLSWLFWRLLG</sequence>
<dbReference type="InterPro" id="IPR025187">
    <property type="entry name" value="DUF4112"/>
</dbReference>